<organism evidence="1 2">
    <name type="scientific">Tanacetum coccineum</name>
    <dbReference type="NCBI Taxonomy" id="301880"/>
    <lineage>
        <taxon>Eukaryota</taxon>
        <taxon>Viridiplantae</taxon>
        <taxon>Streptophyta</taxon>
        <taxon>Embryophyta</taxon>
        <taxon>Tracheophyta</taxon>
        <taxon>Spermatophyta</taxon>
        <taxon>Magnoliopsida</taxon>
        <taxon>eudicotyledons</taxon>
        <taxon>Gunneridae</taxon>
        <taxon>Pentapetalae</taxon>
        <taxon>asterids</taxon>
        <taxon>campanulids</taxon>
        <taxon>Asterales</taxon>
        <taxon>Asteraceae</taxon>
        <taxon>Asteroideae</taxon>
        <taxon>Anthemideae</taxon>
        <taxon>Anthemidinae</taxon>
        <taxon>Tanacetum</taxon>
    </lineage>
</organism>
<evidence type="ECO:0000313" key="2">
    <source>
        <dbReference type="Proteomes" id="UP001151760"/>
    </source>
</evidence>
<keyword evidence="2" id="KW-1185">Reference proteome</keyword>
<reference evidence="1" key="1">
    <citation type="journal article" date="2022" name="Int. J. Mol. Sci.">
        <title>Draft Genome of Tanacetum Coccineum: Genomic Comparison of Closely Related Tanacetum-Family Plants.</title>
        <authorList>
            <person name="Yamashiro T."/>
            <person name="Shiraishi A."/>
            <person name="Nakayama K."/>
            <person name="Satake H."/>
        </authorList>
    </citation>
    <scope>NUCLEOTIDE SEQUENCE</scope>
</reference>
<gene>
    <name evidence="1" type="ORF">Tco_1080063</name>
</gene>
<proteinExistence type="predicted"/>
<evidence type="ECO:0000313" key="1">
    <source>
        <dbReference type="EMBL" id="GJT91218.1"/>
    </source>
</evidence>
<name>A0ABQ5HTP7_9ASTR</name>
<dbReference type="InterPro" id="IPR039537">
    <property type="entry name" value="Retrotran_Ty1/copia-like"/>
</dbReference>
<dbReference type="Proteomes" id="UP001151760">
    <property type="component" value="Unassembled WGS sequence"/>
</dbReference>
<accession>A0ABQ5HTP7</accession>
<reference evidence="1" key="2">
    <citation type="submission" date="2022-01" db="EMBL/GenBank/DDBJ databases">
        <authorList>
            <person name="Yamashiro T."/>
            <person name="Shiraishi A."/>
            <person name="Satake H."/>
            <person name="Nakayama K."/>
        </authorList>
    </citation>
    <scope>NUCLEOTIDE SEQUENCE</scope>
</reference>
<sequence length="110" mass="12004">MASLKDGSAEAVATACYTQNRSLIQKRHNKTPYELLHDRKPDLSYLHVFGALCYPTNDGEDLAMASEQFSSGHGPKLLTLGTISSGLVQNIPSSTSYIPLTMERTGKIFV</sequence>
<dbReference type="PANTHER" id="PTHR42648">
    <property type="entry name" value="TRANSPOSASE, PUTATIVE-RELATED"/>
    <property type="match status" value="1"/>
</dbReference>
<dbReference type="EMBL" id="BQNB010019997">
    <property type="protein sequence ID" value="GJT91218.1"/>
    <property type="molecule type" value="Genomic_DNA"/>
</dbReference>
<protein>
    <submittedName>
        <fullName evidence="1">Retrovirus-related pol polyprotein from transposon TNT 1-94</fullName>
    </submittedName>
</protein>
<dbReference type="PANTHER" id="PTHR42648:SF32">
    <property type="entry name" value="RIBONUCLEASE H-LIKE DOMAIN, GAG-PRE-INTEGRASE DOMAIN PROTEIN-RELATED"/>
    <property type="match status" value="1"/>
</dbReference>
<comment type="caution">
    <text evidence="1">The sequence shown here is derived from an EMBL/GenBank/DDBJ whole genome shotgun (WGS) entry which is preliminary data.</text>
</comment>